<sequence length="153" mass="17332">MTNTNQSPNHFERSHDILITATPDTVLDYVCNPNSWPEWIFASHQIESEDRPLRKGDTFREFWHTKTGEAVLDWKVTDCTPGALWIGETHTPFIGTIIVRYDVEAIGEQTKFTRTLINPSRPKPITDNMIAAIDEEAAASLLNIKNNIEGRPA</sequence>
<protein>
    <recommendedName>
        <fullName evidence="3">Cyclase</fullName>
    </recommendedName>
</protein>
<evidence type="ECO:0000313" key="1">
    <source>
        <dbReference type="EMBL" id="GLQ05874.1"/>
    </source>
</evidence>
<dbReference type="Proteomes" id="UP001161409">
    <property type="component" value="Unassembled WGS sequence"/>
</dbReference>
<evidence type="ECO:0000313" key="2">
    <source>
        <dbReference type="Proteomes" id="UP001161409"/>
    </source>
</evidence>
<reference evidence="1" key="1">
    <citation type="journal article" date="2014" name="Int. J. Syst. Evol. Microbiol.">
        <title>Complete genome of a new Firmicutes species belonging to the dominant human colonic microbiota ('Ruminococcus bicirculans') reveals two chromosomes and a selective capacity to utilize plant glucans.</title>
        <authorList>
            <consortium name="NISC Comparative Sequencing Program"/>
            <person name="Wegmann U."/>
            <person name="Louis P."/>
            <person name="Goesmann A."/>
            <person name="Henrissat B."/>
            <person name="Duncan S.H."/>
            <person name="Flint H.J."/>
        </authorList>
    </citation>
    <scope>NUCLEOTIDE SEQUENCE</scope>
    <source>
        <strain evidence="1">NBRC 103408</strain>
    </source>
</reference>
<dbReference type="Gene3D" id="3.30.530.20">
    <property type="match status" value="1"/>
</dbReference>
<gene>
    <name evidence="1" type="ORF">GCM10007924_10950</name>
</gene>
<dbReference type="Pfam" id="PF10604">
    <property type="entry name" value="Polyketide_cyc2"/>
    <property type="match status" value="1"/>
</dbReference>
<dbReference type="InterPro" id="IPR019587">
    <property type="entry name" value="Polyketide_cyclase/dehydratase"/>
</dbReference>
<proteinExistence type="predicted"/>
<evidence type="ECO:0008006" key="3">
    <source>
        <dbReference type="Google" id="ProtNLM"/>
    </source>
</evidence>
<dbReference type="SUPFAM" id="SSF55961">
    <property type="entry name" value="Bet v1-like"/>
    <property type="match status" value="1"/>
</dbReference>
<keyword evidence="2" id="KW-1185">Reference proteome</keyword>
<dbReference type="EMBL" id="BSNF01000001">
    <property type="protein sequence ID" value="GLQ05874.1"/>
    <property type="molecule type" value="Genomic_DNA"/>
</dbReference>
<dbReference type="InterPro" id="IPR023393">
    <property type="entry name" value="START-like_dom_sf"/>
</dbReference>
<dbReference type="RefSeq" id="WP_169559837.1">
    <property type="nucleotide sequence ID" value="NZ_BSNF01000001.1"/>
</dbReference>
<reference evidence="1" key="2">
    <citation type="submission" date="2023-01" db="EMBL/GenBank/DDBJ databases">
        <title>Draft genome sequence of Sneathiella chinensis strain NBRC 103408.</title>
        <authorList>
            <person name="Sun Q."/>
            <person name="Mori K."/>
        </authorList>
    </citation>
    <scope>NUCLEOTIDE SEQUENCE</scope>
    <source>
        <strain evidence="1">NBRC 103408</strain>
    </source>
</reference>
<comment type="caution">
    <text evidence="1">The sequence shown here is derived from an EMBL/GenBank/DDBJ whole genome shotgun (WGS) entry which is preliminary data.</text>
</comment>
<name>A0ABQ5U3K9_9PROT</name>
<accession>A0ABQ5U3K9</accession>
<organism evidence="1 2">
    <name type="scientific">Sneathiella chinensis</name>
    <dbReference type="NCBI Taxonomy" id="349750"/>
    <lineage>
        <taxon>Bacteria</taxon>
        <taxon>Pseudomonadati</taxon>
        <taxon>Pseudomonadota</taxon>
        <taxon>Alphaproteobacteria</taxon>
        <taxon>Sneathiellales</taxon>
        <taxon>Sneathiellaceae</taxon>
        <taxon>Sneathiella</taxon>
    </lineage>
</organism>